<organism evidence="2 4">
    <name type="scientific">Galleria mellonella</name>
    <name type="common">Greater wax moth</name>
    <dbReference type="NCBI Taxonomy" id="7137"/>
    <lineage>
        <taxon>Eukaryota</taxon>
        <taxon>Metazoa</taxon>
        <taxon>Ecdysozoa</taxon>
        <taxon>Arthropoda</taxon>
        <taxon>Hexapoda</taxon>
        <taxon>Insecta</taxon>
        <taxon>Pterygota</taxon>
        <taxon>Neoptera</taxon>
        <taxon>Endopterygota</taxon>
        <taxon>Lepidoptera</taxon>
        <taxon>Glossata</taxon>
        <taxon>Ditrysia</taxon>
        <taxon>Pyraloidea</taxon>
        <taxon>Pyralidae</taxon>
        <taxon>Galleriinae</taxon>
        <taxon>Galleria</taxon>
    </lineage>
</organism>
<gene>
    <name evidence="3 4" type="primary">LOC113513894</name>
</gene>
<dbReference type="InterPro" id="IPR016039">
    <property type="entry name" value="Thiolase-like"/>
</dbReference>
<dbReference type="Pfam" id="PF13602">
    <property type="entry name" value="ADH_zinc_N_2"/>
    <property type="match status" value="1"/>
</dbReference>
<dbReference type="Pfam" id="PF16197">
    <property type="entry name" value="KAsynt_C_assoc"/>
    <property type="match status" value="1"/>
</dbReference>
<dbReference type="RefSeq" id="XP_052751894.1">
    <property type="nucleotide sequence ID" value="XM_052895934.1"/>
</dbReference>
<evidence type="ECO:0000313" key="3">
    <source>
        <dbReference type="RefSeq" id="XP_052751893.1"/>
    </source>
</evidence>
<dbReference type="InterPro" id="IPR042104">
    <property type="entry name" value="PKS_dehydratase_sf"/>
</dbReference>
<dbReference type="SUPFAM" id="SSF53901">
    <property type="entry name" value="Thiolase-like"/>
    <property type="match status" value="2"/>
</dbReference>
<dbReference type="SMART" id="SM00825">
    <property type="entry name" value="PKS_KS"/>
    <property type="match status" value="1"/>
</dbReference>
<dbReference type="InterPro" id="IPR016035">
    <property type="entry name" value="Acyl_Trfase/lysoPLipase"/>
</dbReference>
<dbReference type="PANTHER" id="PTHR43775:SF23">
    <property type="entry name" value="FATTY ACID SYNTHASE 3"/>
    <property type="match status" value="1"/>
</dbReference>
<dbReference type="Pfam" id="PF00109">
    <property type="entry name" value="ketoacyl-synt"/>
    <property type="match status" value="1"/>
</dbReference>
<dbReference type="InterPro" id="IPR014043">
    <property type="entry name" value="Acyl_transferase_dom"/>
</dbReference>
<dbReference type="SUPFAM" id="SSF50129">
    <property type="entry name" value="GroES-like"/>
    <property type="match status" value="1"/>
</dbReference>
<feature type="domain" description="Ketosynthase family 3 (KS3)" evidence="1">
    <location>
        <begin position="22"/>
        <end position="432"/>
    </location>
</feature>
<dbReference type="PANTHER" id="PTHR43775">
    <property type="entry name" value="FATTY ACID SYNTHASE"/>
    <property type="match status" value="1"/>
</dbReference>
<dbReference type="Gene3D" id="3.40.50.720">
    <property type="entry name" value="NAD(P)-binding Rossmann-like Domain"/>
    <property type="match status" value="1"/>
</dbReference>
<dbReference type="Gene3D" id="3.90.180.10">
    <property type="entry name" value="Medium-chain alcohol dehydrogenases, catalytic domain"/>
    <property type="match status" value="1"/>
</dbReference>
<dbReference type="CDD" id="cd00833">
    <property type="entry name" value="PKS"/>
    <property type="match status" value="1"/>
</dbReference>
<keyword evidence="2" id="KW-1185">Reference proteome</keyword>
<name>A0ABM3MKI9_GALME</name>
<dbReference type="CDD" id="cd05195">
    <property type="entry name" value="enoyl_red"/>
    <property type="match status" value="1"/>
</dbReference>
<sequence length="2318" mass="258852">MVPTPQEPSLIQSEKVAPLSDGDRIVISGMSGAYPSAHNIKEFSDILYNKINPISNKNMRWAYNHPEVAHHTGKIPHLERFDAQFFKVHFRLACNMDVMSRNMLEQAYQAIFDAGVSPKHLSGRKVAVYVGSCFSETEKSSFYVAKARSGFGIAGCNKSMFANRISYWLNAKGPSLAVDDACCSSTAALEQAFLAMTRGDCEAAIVGGAHLCLHPQSSIHYGRIMTLSMDGKTRSFDKHACGCSKSEAVNVLFLQRAKDALRVYGELLYVKNEYLGLLEGVSGPKYGFFRDTTLASNFMKTVCKEANIRPTDIEYVEAHGSAVLEADKAELDAIDEAYCKGRKDPLLVGSVMSNIGYCEAATGISAITKVLLGYHTGKLAANLHYETPRDDVDAIREGRIRIVSEHQPFNRGYVAVNGISVTGVNAHLILHGRYKPKDLNRYKSNIPHLVTISARQDTGVRLIMDELKSRPVDPEQLALLHNIHRTKISGHLGRGYIILDTNEENKTVTRVEKAEYFDDANRPLWFVYSGMGSQWAGMGTQLMRIPIFAAAIERCHRALKPKGVNIVDIITSTDKSTFDNILNSFVGIAAIQIGLTDILRELGFVPDNIIGHSVGELGCAYADGCFTAEEMILSAYSRGLVSVQTPFIRGSMAAVGIGYEQVKDICPPEIQVACHNGPDSCTISGPAEIMKQFVDQLTAKSIFAKEVPCSNIAYHSRYIAEAGPGLLKYLSEVITSPKPRSERWVSTSVPQDKWGEPAAKYSSAEYHTNNLLNPVLFEETARLIPSNAVLVEVAPHGLLQAILKRSLSPSCINIPLTKRGHADNALFLLEAIGKLFMAGYCPNVSVLYPKIEFPVSTETPYLSHLVEWAHNETWRIPYFITADKNVAAACTFSYSTHDDDNNYLQGNVVRDKTLFPFSAALIAVWDTLAMSTGVPKKELSVQFSNLNFYVQPVLHDRRNLKLSVAMHRGTGHFEVLDDESRVATGDVAALQTPGNKKNLPEIESTPAKEAEKSKEVYLKSEDIYQILYERDYFYRDQFRSIHNVNETFTEGHIIWNNNWVTFIEGLIQMSTLKHPYETVSQPKQIQTLVINVDEHADKMIKVDDKNVMKATLSDLYDYVSCGGVKIKSLRFHNLPPVVPDDIALKSLQFVPRFQTGNVDLISSLQVNVQIVAENVNKNTINVVQIKYDKEVHAIYDKIKEILSDVPGVTIQFKQIELKQLSEERELLNNVDLVVVKNISTDENVCQLLYQILQRDVFILNLEDHYNTCKVRPSALYNVVSAHNSKVMRLELARWRPTDTKSQVTALSVRTPSDIPMLTSTRSSIPPNHKLLVITTYPLIPGLKDLILSWRKDVDRNQVYLVTMNKEQESQCLDQMPELDLAINIFNSGAWGGEYYVPCIEEPRANSEVKLEISRFGDLNSLHWVETSVPKNTGVPVTVHYAGINNYDLRKATAITDKDDGKTNTNSFGMEFSGVTDTGERVMGLSPTGAVMTKVRAVPELLWPVPAHWTLEEAATVPLAYAIAFYCLGIKCKLLPGKSILVHGGTGAVGQAIISIALNFGCEVFATVGDVRKKRYLRKLFPQIPERHIGNSRDHTFGDMILTTTKDRGCDIVISCVKDKLRNTSLNCCAPCGITIDLSLIPNEEKFRFGMSNLIDCRHYMPVDFSSIFYYNKQDEIKSIQYMISEGIERGYVRPLSRITYGAQEAARAFRLLGASRHRGRVLLRLCDSFQAQPRIKCSPEYSHLVLCDDDFFGLQWAERLVSRGATKLRLHFSSVSSYVFYRVQSWQAKGIEVQVSTEDVSSSTGVQSLLENSNKMARVEGIYVMATTDKTDQNKLSYLDTVSRKLCPSLKYFCVVNTNGSGQETCLVRAANNLPATKLTIPPIAKKDVPSTPDTISWRSGVDVTERALRTALPVLKAYARPVPPPSLLQQIVAIADINLPPNVEPTTTLQDLKVQDEKLTAISCYLSDTYNISYDEERIPSLTIQKIAELQEVLFPSELKKVKGLHTFFSYVDSDELLATTEMVSIPTLASSTMREDELDTTQTYMCCVPGLEGHRYKLHKLCDRLKLPALVLQQGLDCIGETVPEMAERYAKVLLKKAGLKDTFYLMGYESGVIIALEIAKIIEKQGLTGMVFCVGASPEDFLEMLEDELSEYKTEEELQDAITQHMFTLMGGTTTAGVQMDLHQYSTWREKNDACVRTLLGHVPHSAQYARANIEEAYTRISLLRQYKPKPYALQSQIVLLQASANHSLRNTIQQYSQKPVIVYNLDTPLAHVSIDLRCSNLINRHLPVELLEAFNRKNICETYITNADTFMMEG</sequence>
<evidence type="ECO:0000313" key="4">
    <source>
        <dbReference type="RefSeq" id="XP_052751894.1"/>
    </source>
</evidence>
<dbReference type="InterPro" id="IPR020843">
    <property type="entry name" value="ER"/>
</dbReference>
<protein>
    <submittedName>
        <fullName evidence="3 4">Fatty acid synthase-like</fullName>
    </submittedName>
</protein>
<proteinExistence type="predicted"/>
<dbReference type="Gene3D" id="3.10.129.110">
    <property type="entry name" value="Polyketide synthase dehydratase"/>
    <property type="match status" value="1"/>
</dbReference>
<accession>A0ABM3MKI9</accession>
<dbReference type="Pfam" id="PF00698">
    <property type="entry name" value="Acyl_transf_1"/>
    <property type="match status" value="1"/>
</dbReference>
<dbReference type="Pfam" id="PF02801">
    <property type="entry name" value="Ketoacyl-synt_C"/>
    <property type="match status" value="1"/>
</dbReference>
<dbReference type="PROSITE" id="PS52004">
    <property type="entry name" value="KS3_2"/>
    <property type="match status" value="1"/>
</dbReference>
<dbReference type="InterPro" id="IPR016036">
    <property type="entry name" value="Malonyl_transacylase_ACP-bd"/>
</dbReference>
<dbReference type="InterPro" id="IPR036291">
    <property type="entry name" value="NAD(P)-bd_dom_sf"/>
</dbReference>
<dbReference type="InterPro" id="IPR050091">
    <property type="entry name" value="PKS_NRPS_Biosynth_Enz"/>
</dbReference>
<dbReference type="InterPro" id="IPR029058">
    <property type="entry name" value="AB_hydrolase_fold"/>
</dbReference>
<dbReference type="Gene3D" id="3.40.50.1820">
    <property type="entry name" value="alpha/beta hydrolase"/>
    <property type="match status" value="1"/>
</dbReference>
<dbReference type="InterPro" id="IPR001227">
    <property type="entry name" value="Ac_transferase_dom_sf"/>
</dbReference>
<dbReference type="InterPro" id="IPR032821">
    <property type="entry name" value="PKS_assoc"/>
</dbReference>
<dbReference type="SMART" id="SM00829">
    <property type="entry name" value="PKS_ER"/>
    <property type="match status" value="1"/>
</dbReference>
<dbReference type="SUPFAM" id="SSF51735">
    <property type="entry name" value="NAD(P)-binding Rossmann-fold domains"/>
    <property type="match status" value="1"/>
</dbReference>
<evidence type="ECO:0000313" key="2">
    <source>
        <dbReference type="Proteomes" id="UP001652740"/>
    </source>
</evidence>
<dbReference type="RefSeq" id="XP_052751893.1">
    <property type="nucleotide sequence ID" value="XM_052895933.1"/>
</dbReference>
<dbReference type="GeneID" id="113513894"/>
<dbReference type="Gene3D" id="3.30.70.3290">
    <property type="match status" value="1"/>
</dbReference>
<dbReference type="Gene3D" id="3.40.366.10">
    <property type="entry name" value="Malonyl-Coenzyme A Acyl Carrier Protein, domain 2"/>
    <property type="match status" value="1"/>
</dbReference>
<dbReference type="InterPro" id="IPR014030">
    <property type="entry name" value="Ketoacyl_synth_N"/>
</dbReference>
<dbReference type="InterPro" id="IPR020841">
    <property type="entry name" value="PKS_Beta-ketoAc_synthase_dom"/>
</dbReference>
<dbReference type="Gene3D" id="3.40.47.10">
    <property type="match status" value="1"/>
</dbReference>
<dbReference type="SUPFAM" id="SSF55048">
    <property type="entry name" value="Probable ACP-binding domain of malonyl-CoA ACP transacylase"/>
    <property type="match status" value="1"/>
</dbReference>
<dbReference type="SMART" id="SM00827">
    <property type="entry name" value="PKS_AT"/>
    <property type="match status" value="1"/>
</dbReference>
<dbReference type="Proteomes" id="UP001652740">
    <property type="component" value="Unplaced"/>
</dbReference>
<reference evidence="3 4" key="1">
    <citation type="submission" date="2025-05" db="UniProtKB">
        <authorList>
            <consortium name="RefSeq"/>
        </authorList>
    </citation>
    <scope>IDENTIFICATION</scope>
    <source>
        <tissue evidence="3 4">Whole larvae</tissue>
    </source>
</reference>
<dbReference type="SUPFAM" id="SSF53474">
    <property type="entry name" value="alpha/beta-Hydrolases"/>
    <property type="match status" value="1"/>
</dbReference>
<dbReference type="SUPFAM" id="SSF52151">
    <property type="entry name" value="FabD/lysophospholipase-like"/>
    <property type="match status" value="1"/>
</dbReference>
<dbReference type="InterPro" id="IPR014031">
    <property type="entry name" value="Ketoacyl_synth_C"/>
</dbReference>
<dbReference type="InterPro" id="IPR011032">
    <property type="entry name" value="GroES-like_sf"/>
</dbReference>
<evidence type="ECO:0000259" key="1">
    <source>
        <dbReference type="PROSITE" id="PS52004"/>
    </source>
</evidence>